<dbReference type="InterPro" id="IPR023214">
    <property type="entry name" value="HAD_sf"/>
</dbReference>
<feature type="region of interest" description="Disordered" evidence="9">
    <location>
        <begin position="1903"/>
        <end position="1922"/>
    </location>
</feature>
<dbReference type="Gene3D" id="3.30.559.30">
    <property type="entry name" value="Nonribosomal peptide synthetase, condensation domain"/>
    <property type="match status" value="3"/>
</dbReference>
<feature type="domain" description="Carrier" evidence="10">
    <location>
        <begin position="633"/>
        <end position="709"/>
    </location>
</feature>
<keyword evidence="13" id="KW-1185">Reference proteome</keyword>
<dbReference type="InterPro" id="IPR029058">
    <property type="entry name" value="AB_hydrolase_fold"/>
</dbReference>
<dbReference type="InterPro" id="IPR025110">
    <property type="entry name" value="AMP-bd_C"/>
</dbReference>
<dbReference type="InterPro" id="IPR020845">
    <property type="entry name" value="AMP-binding_CS"/>
</dbReference>
<dbReference type="InterPro" id="IPR009081">
    <property type="entry name" value="PP-bd_ACP"/>
</dbReference>
<dbReference type="CDD" id="cd05930">
    <property type="entry name" value="A_NRPS"/>
    <property type="match status" value="1"/>
</dbReference>
<feature type="domain" description="Carrier" evidence="10">
    <location>
        <begin position="1918"/>
        <end position="1993"/>
    </location>
</feature>
<name>A0ABV5KXJ6_9BACL</name>
<dbReference type="Gene3D" id="1.10.1240.100">
    <property type="match status" value="1"/>
</dbReference>
<feature type="domain" description="Carrier" evidence="10">
    <location>
        <begin position="2982"/>
        <end position="3057"/>
    </location>
</feature>
<sequence>MLDLDMLTWDQEANEGTRIEEESRKDIAIIGISAQLPEAEDADRFWDLLRAGKDGIAPFPPSRRRDADAYLRRKGMQDEQAAYYDGAFLGEIDKFDHAFFRLSPKEAGLMTPNQRLFLEQAWRAIEDAGYGGGLLDGSRTGVYVGFNNDTMHDYKSMIADVDPALLSLAVPGNLSSVIAGRISYLLNLKGPAVCIDTACSSSLVALHAACQALRGSECDMAIAGSVKIALLPLAHEVKIGIEASDWRARTFDDRADGTGAGEGVVAMMLKPLARALADGDAVYAVIKGSAVNQDGSSVGLTAPNVRAQEDVIVRAWEDADIDPLTISYIEAHGTGTKLGDPIEIEGISRAFARYTDRKQFVAVGSLKTNIGHLDHAAGIAGALKAVLALRHRLIPASLHFTTPNRQIPFEDSPVYVNAELAEWQTNGRPRRCGVSAFGMSGTNCHMVLEEAPESANRAANFADTVTAGGLPLAEGEARVFPISAKSEASLAALIRAYTDQADRLADVPLADAAYTAQTGRWHYRFRLAIVCSSTRELLAKLHRLTQSGLLSDEADGIYYGAAEEDASEARQEDMRPDELAALYVNGARFDWKRLNAGTKRNRVHLPAYAFERTRCWLDLVPAGEYALAGGQEDHCTLTERVIASVWADMLGLITIDVQESYYALGGDSILAIKIVNRLRQQHGMTMLEAVHLMQYDTVAELAAYVDSCGGGTANAALGHRVDAGIRSDHEISSFAIQAPVTIPAMAKRLYYPLTPSQRRVFVQEQRGASGTGYNMPLAFAIRGKLEPERLRRAVQLLVSRHEAFRTRFDWQDGEPVQIAEEEAEVELLIARAYGAEEADGILRQWIRPFDISRAPLLRVGLVQLADEEQLLFLDMHHLVGDGASFGIVMHDLLRLYEGITLIPQSVKYTDFAVWYQGWLAGEEAKRRSDYWREKLEAPLPPLRLPLDRNRHAAARTFAGETIRFELPPETAKRLALLASSRQLTLNALMFGLYSLLVSQYAGQTETVIGTIAAGRPLPELEGLVGMFIQYLPVRVRAEGEAALAAYLAESSRSLREALAHEYPYDAMIRQSAGKTEASRNPFYDTMFIFHNEGGVSGLQAGSPEGAGLAGLRVADYPLSQPAAPLDMKLDAYPQPDGSIRLALNYSSELFERGTMERFGNHLTQLFGRLANEGDAMLALPLSALAPWSAEEEAEMRERRRRNDVPAAQPQREERPSVRLVISATFTADGIGRRIEAWTERFGIRLHAEIAPYNQVFQQLLDRQSTLAENDGINLLLIRFEDWLGEDRLDEAAGRRTLDALYEELIGALERAPQQVPLGVAVLPVTPHLGIPDGLAAAIKEKQARLMREVETMSHAFSVDCTRAAEEYGIAEPFDAIKEAAAHMPFGESFEAAIGACAARRIVAWRRPPFKVLVLDCDNTLWKGVCGEDGALGVEITAPFKEVQRRALALHDAGMLIALCSKNNEADVWEVFDRHPDMLLRREHIVQAAVNWQPKPDNLRAMAKQLNLGLDSFIFLDDSPVECAAMTGELPEVLTLRLPDDPARIPSFLRHVWAFDRWKTSEEDRMRTQLYKSESRRVEARSEASSMDDFLHNLGLAMSMSPLTAQQLGRVAQLTQRTNQFNLNPVRRTEAELARWLAEPNIAGWAIEARDRFGDYGLVGAVIAESRGETLRIHAFMLSCRVLGRHVEDAAVAYLARHAERQGLQRIEAPFVRSAKNQPMLAYLERGGWTRGSEEEGITVFGCDVSEAPASPAFIALSEAPLPALENARQKERPTLDHVDCLEDTWAITETRARSQVGAGRDGEQTASAAVDWPKRGREAEVAGRLHAAASYSESSDIPSAVDTDRSALSMISAPVLSAIGDPGPWHAEEFVTSGLLHEAYYAPLRYCTERSLLELSAERLTASREGAQGSTAPTGHSSPASATEEALADICRELLGRPIIGVTDDFFALGASSLDAAAYMSRIYKRIGAQVSFKELFEYPTIRELASRLDGRGVEETVPAAMISAITPTGEYPVTSAQKRLMLIAQQPGAEKTLYNVPGAVKLTGPLDLFRLDEALRGLVARHEALRTVFEWKDGAPVQRVLPEALLDIELYETDAEFGIADIALAFVRPFDLEQAPLARAGLLRIGQDEGSHLLLFDFHHLIADGVSMQVIIADFAALYAGERLPELQLQAKELAVWEQSSLTAERKRRQEAYWLGGVFAERPPVLQLPTDYSRPARQRHEGARHYDAWDAELLSLTKGIAAETGATLYMVILAALNVLLAKYSGQEDIVVGTPAAGRTHPDGDGVVGMFAGTLALRNRPRGDLSFKDFVAAVKAHTIEAFEHQAYPFEELVQRLALPADPSRHPLFAVMFVLQRRQNPAMLDEGLKAEPFDLPQRFSRFDLTLDAVERGEGLMLAWEYSTSLFRPDTMKRMAGHLAHIVRQAAADPGLAIAQLALLTEAEARGLADFQPPELAYDRTITLARAFERQAASTPDRAAVVSEGHVIRYAQLNACANALAARLAVVGVHSGSRVAIAMDRSWMMVATALAVLKSGAAYVAIDPEYPPERIRYMLEDSDSALLIAERRHLNRVNWTGKRLIADEFFGDGSRIVWPDPGNPESVNGPHDLAYLIYTSGSTGTPKGVMVPNLGMLNLEQFFKRGLGIRQEDRIVQFASASFDASVWETFMALLAGASLHIASKETIASFSRFERFLNEHDITVATLPPTYALGLAPERLPSLRLIVTAGSAASPEQVRKWLPHAAYVNAYGPTETTICATWWQAEDERHTGGEAAGSDCESESQETASAVRSVPIGRALPNMRAYVVNGSGQRQPIGVPGELWIGGDGIARGYHGRADLTAEKFIDSPFREGERVYKTGDLARWLPDGQLEYLGRIDHQVKIRGFRIELGEIEQVLSACPGVREAAVIVRRSPVLDDYLCAYYTKEPDADLAPAKLKAYAAAKLPGYMVPAFLVPLASMPLTPSGKVDVNSLPEPDMETAGQAYLPPVTETEAELAAMWEEMLGVASPSVDRSFFELGGHSLKAAELLGAIHERFGADLAYRQIFESPTIRELAAVIDMQERGKRQAPITLVPRRELHPLSIAQRRIYWESQMPGGELASHMPSAILAEGGIDADRAEAALAAIINRHETLRTSFIMHEGAPAQRVQAKVDFRLERLEAVQDAADADSYMNRFVRPFELTSAPLLRAGIVRLAPDRHLLLFDMHHIVSDGLSIGNLIREFALLYEGGDLPELRVQYIDYAAWQQTRFAARREHLERFWLRSLAGELPVLRLPEDYARQPSRGRDGGAVAFDLEPLLAQRLHALAAERGCTLYMVMLAGFAALLSRYTGQEDITIGTPVSGRDHRFASPLIGMFAGTVPLRCNPAGGLTFGQFLNDTKLRALEAFEHGDYPFELLAELPAVKREPGRHPIFDVMFAMQDPDMLAAPMGGLSLAPLELARRAARFDLTLDLYKERGAWKGTFVYAGDLYARSTIERMKDRYLALLGAIAESPDISLQDIPLGGEEPHDAGSAWESLDFAF</sequence>
<dbReference type="RefSeq" id="WP_377500676.1">
    <property type="nucleotide sequence ID" value="NZ_JBHMDO010000047.1"/>
</dbReference>
<dbReference type="PROSITE" id="PS52004">
    <property type="entry name" value="KS3_2"/>
    <property type="match status" value="1"/>
</dbReference>
<dbReference type="NCBIfam" id="TIGR01681">
    <property type="entry name" value="HAD-SF-IIIC"/>
    <property type="match status" value="1"/>
</dbReference>
<dbReference type="InterPro" id="IPR016039">
    <property type="entry name" value="Thiolase-like"/>
</dbReference>
<dbReference type="Gene3D" id="2.30.38.10">
    <property type="entry name" value="Luciferase, Domain 3"/>
    <property type="match status" value="1"/>
</dbReference>
<keyword evidence="4" id="KW-0597">Phosphoprotein</keyword>
<dbReference type="Gene3D" id="3.30.300.30">
    <property type="match status" value="1"/>
</dbReference>
<dbReference type="InterPro" id="IPR020806">
    <property type="entry name" value="PKS_PP-bd"/>
</dbReference>
<dbReference type="InterPro" id="IPR036514">
    <property type="entry name" value="SGNH_hydro_sf"/>
</dbReference>
<reference evidence="12 13" key="1">
    <citation type="submission" date="2024-09" db="EMBL/GenBank/DDBJ databases">
        <authorList>
            <person name="Sun Q."/>
            <person name="Mori K."/>
        </authorList>
    </citation>
    <scope>NUCLEOTIDE SEQUENCE [LARGE SCALE GENOMIC DNA]</scope>
    <source>
        <strain evidence="12 13">TISTR 2452</strain>
    </source>
</reference>
<dbReference type="Gene3D" id="3.40.50.1110">
    <property type="entry name" value="SGNH hydrolase"/>
    <property type="match status" value="1"/>
</dbReference>
<dbReference type="InterPro" id="IPR016181">
    <property type="entry name" value="Acyl_CoA_acyltransferase"/>
</dbReference>
<dbReference type="Proteomes" id="UP001589747">
    <property type="component" value="Unassembled WGS sequence"/>
</dbReference>
<evidence type="ECO:0000313" key="12">
    <source>
        <dbReference type="EMBL" id="MFB9329945.1"/>
    </source>
</evidence>
<dbReference type="SUPFAM" id="SSF56784">
    <property type="entry name" value="HAD-like"/>
    <property type="match status" value="1"/>
</dbReference>
<evidence type="ECO:0000259" key="11">
    <source>
        <dbReference type="PROSITE" id="PS52004"/>
    </source>
</evidence>
<dbReference type="Pfam" id="PF13193">
    <property type="entry name" value="AMP-binding_C"/>
    <property type="match status" value="1"/>
</dbReference>
<dbReference type="InterPro" id="IPR014030">
    <property type="entry name" value="Ketoacyl_synth_N"/>
</dbReference>
<protein>
    <submittedName>
        <fullName evidence="12">Amino acid adenylation domain-containing protein</fullName>
    </submittedName>
</protein>
<feature type="compositionally biased region" description="Polar residues" evidence="9">
    <location>
        <begin position="1908"/>
        <end position="1921"/>
    </location>
</feature>
<dbReference type="Pfam" id="PF00501">
    <property type="entry name" value="AMP-binding"/>
    <property type="match status" value="1"/>
</dbReference>
<dbReference type="SUPFAM" id="SSF53901">
    <property type="entry name" value="Thiolase-like"/>
    <property type="match status" value="1"/>
</dbReference>
<dbReference type="CDD" id="cd00833">
    <property type="entry name" value="PKS"/>
    <property type="match status" value="1"/>
</dbReference>
<dbReference type="Pfam" id="PF22621">
    <property type="entry name" value="CurL-like_PKS_C"/>
    <property type="match status" value="1"/>
</dbReference>
<proteinExistence type="inferred from homology"/>
<dbReference type="InterPro" id="IPR023213">
    <property type="entry name" value="CAT-like_dom_sf"/>
</dbReference>
<dbReference type="PANTHER" id="PTHR45527">
    <property type="entry name" value="NONRIBOSOMAL PEPTIDE SYNTHETASE"/>
    <property type="match status" value="1"/>
</dbReference>
<comment type="cofactor">
    <cofactor evidence="1">
        <name>pantetheine 4'-phosphate</name>
        <dbReference type="ChEBI" id="CHEBI:47942"/>
    </cofactor>
</comment>
<keyword evidence="6" id="KW-0677">Repeat</keyword>
<dbReference type="Pfam" id="PF00668">
    <property type="entry name" value="Condensation"/>
    <property type="match status" value="3"/>
</dbReference>
<comment type="caution">
    <text evidence="12">The sequence shown here is derived from an EMBL/GenBank/DDBJ whole genome shotgun (WGS) entry which is preliminary data.</text>
</comment>
<dbReference type="Gene3D" id="3.40.47.10">
    <property type="match status" value="1"/>
</dbReference>
<dbReference type="Gene3D" id="3.40.50.1820">
    <property type="entry name" value="alpha/beta hydrolase"/>
    <property type="match status" value="1"/>
</dbReference>
<dbReference type="SMART" id="SM00825">
    <property type="entry name" value="PKS_KS"/>
    <property type="match status" value="1"/>
</dbReference>
<dbReference type="Gene3D" id="3.30.559.10">
    <property type="entry name" value="Chloramphenicol acetyltransferase-like domain"/>
    <property type="match status" value="3"/>
</dbReference>
<dbReference type="Gene3D" id="1.10.1200.10">
    <property type="entry name" value="ACP-like"/>
    <property type="match status" value="2"/>
</dbReference>
<keyword evidence="3" id="KW-0596">Phosphopantetheine</keyword>
<dbReference type="InterPro" id="IPR010037">
    <property type="entry name" value="FkbH_domain"/>
</dbReference>
<evidence type="ECO:0000259" key="10">
    <source>
        <dbReference type="PROSITE" id="PS50075"/>
    </source>
</evidence>
<dbReference type="Pfam" id="PF02801">
    <property type="entry name" value="Ketoacyl-synt_C"/>
    <property type="match status" value="1"/>
</dbReference>
<dbReference type="SUPFAM" id="SSF47336">
    <property type="entry name" value="ACP-like"/>
    <property type="match status" value="3"/>
</dbReference>
<evidence type="ECO:0000256" key="6">
    <source>
        <dbReference type="ARBA" id="ARBA00022737"/>
    </source>
</evidence>
<dbReference type="InterPro" id="IPR000873">
    <property type="entry name" value="AMP-dep_synth/lig_dom"/>
</dbReference>
<dbReference type="InterPro" id="IPR006162">
    <property type="entry name" value="Ppantetheine_attach_site"/>
</dbReference>
<dbReference type="SUPFAM" id="SSF56801">
    <property type="entry name" value="Acetyl-CoA synthetase-like"/>
    <property type="match status" value="1"/>
</dbReference>
<dbReference type="CDD" id="cd19531">
    <property type="entry name" value="LCL_NRPS-like"/>
    <property type="match status" value="3"/>
</dbReference>
<evidence type="ECO:0000256" key="9">
    <source>
        <dbReference type="SAM" id="MobiDB-lite"/>
    </source>
</evidence>
<dbReference type="Pfam" id="PF00550">
    <property type="entry name" value="PP-binding"/>
    <property type="match status" value="3"/>
</dbReference>
<evidence type="ECO:0000256" key="5">
    <source>
        <dbReference type="ARBA" id="ARBA00022679"/>
    </source>
</evidence>
<dbReference type="EMBL" id="JBHMDO010000047">
    <property type="protein sequence ID" value="MFB9329945.1"/>
    <property type="molecule type" value="Genomic_DNA"/>
</dbReference>
<dbReference type="Gene3D" id="3.40.50.1000">
    <property type="entry name" value="HAD superfamily/HAD-like"/>
    <property type="match status" value="1"/>
</dbReference>
<dbReference type="NCBIfam" id="TIGR01686">
    <property type="entry name" value="FkbH"/>
    <property type="match status" value="1"/>
</dbReference>
<dbReference type="InterPro" id="IPR010071">
    <property type="entry name" value="AA_adenyl_dom"/>
</dbReference>
<dbReference type="InterPro" id="IPR001242">
    <property type="entry name" value="Condensation_dom"/>
</dbReference>
<dbReference type="PROSITE" id="PS00455">
    <property type="entry name" value="AMP_BINDING"/>
    <property type="match status" value="1"/>
</dbReference>
<dbReference type="InterPro" id="IPR020841">
    <property type="entry name" value="PKS_Beta-ketoAc_synthase_dom"/>
</dbReference>
<dbReference type="NCBIfam" id="TIGR01733">
    <property type="entry name" value="AA-adenyl-dom"/>
    <property type="match status" value="1"/>
</dbReference>
<dbReference type="PANTHER" id="PTHR45527:SF1">
    <property type="entry name" value="FATTY ACID SYNTHASE"/>
    <property type="match status" value="1"/>
</dbReference>
<dbReference type="PROSITE" id="PS00606">
    <property type="entry name" value="KS3_1"/>
    <property type="match status" value="1"/>
</dbReference>
<keyword evidence="7" id="KW-0045">Antibiotic biosynthesis</keyword>
<feature type="domain" description="Ketosynthase family 3 (KS3)" evidence="11">
    <location>
        <begin position="24"/>
        <end position="450"/>
    </location>
</feature>
<dbReference type="InterPro" id="IPR036412">
    <property type="entry name" value="HAD-like_sf"/>
</dbReference>
<evidence type="ECO:0000256" key="7">
    <source>
        <dbReference type="ARBA" id="ARBA00023194"/>
    </source>
</evidence>
<accession>A0ABV5KXJ6</accession>
<gene>
    <name evidence="12" type="ORF">ACFFSY_28730</name>
</gene>
<dbReference type="Gene3D" id="3.40.630.30">
    <property type="match status" value="1"/>
</dbReference>
<dbReference type="InterPro" id="IPR018201">
    <property type="entry name" value="Ketoacyl_synth_AS"/>
</dbReference>
<evidence type="ECO:0000256" key="1">
    <source>
        <dbReference type="ARBA" id="ARBA00001957"/>
    </source>
</evidence>
<evidence type="ECO:0000256" key="2">
    <source>
        <dbReference type="ARBA" id="ARBA00006432"/>
    </source>
</evidence>
<organism evidence="12 13">
    <name type="scientific">Paenibacillus aurantiacus</name>
    <dbReference type="NCBI Taxonomy" id="1936118"/>
    <lineage>
        <taxon>Bacteria</taxon>
        <taxon>Bacillati</taxon>
        <taxon>Bacillota</taxon>
        <taxon>Bacilli</taxon>
        <taxon>Bacillales</taxon>
        <taxon>Paenibacillaceae</taxon>
        <taxon>Paenibacillus</taxon>
    </lineage>
</organism>
<dbReference type="InterPro" id="IPR014031">
    <property type="entry name" value="Ketoacyl_synth_C"/>
</dbReference>
<dbReference type="PROSITE" id="PS00012">
    <property type="entry name" value="PHOSPHOPANTETHEINE"/>
    <property type="match status" value="2"/>
</dbReference>
<evidence type="ECO:0000256" key="3">
    <source>
        <dbReference type="ARBA" id="ARBA00022450"/>
    </source>
</evidence>
<dbReference type="SUPFAM" id="SSF52777">
    <property type="entry name" value="CoA-dependent acyltransferases"/>
    <property type="match status" value="6"/>
</dbReference>
<evidence type="ECO:0000256" key="8">
    <source>
        <dbReference type="ARBA" id="ARBA00023268"/>
    </source>
</evidence>
<dbReference type="InterPro" id="IPR010033">
    <property type="entry name" value="HAD_SF_ppase_IIIC"/>
</dbReference>
<feature type="region of interest" description="Disordered" evidence="9">
    <location>
        <begin position="1194"/>
        <end position="1213"/>
    </location>
</feature>
<evidence type="ECO:0000313" key="13">
    <source>
        <dbReference type="Proteomes" id="UP001589747"/>
    </source>
</evidence>
<dbReference type="InterPro" id="IPR045851">
    <property type="entry name" value="AMP-bd_C_sf"/>
</dbReference>
<evidence type="ECO:0000256" key="4">
    <source>
        <dbReference type="ARBA" id="ARBA00022553"/>
    </source>
</evidence>
<dbReference type="PROSITE" id="PS50075">
    <property type="entry name" value="CARRIER"/>
    <property type="match status" value="3"/>
</dbReference>
<dbReference type="SMART" id="SM00823">
    <property type="entry name" value="PKS_PP"/>
    <property type="match status" value="3"/>
</dbReference>
<dbReference type="SUPFAM" id="SSF55729">
    <property type="entry name" value="Acyl-CoA N-acyltransferases (Nat)"/>
    <property type="match status" value="1"/>
</dbReference>
<comment type="similarity">
    <text evidence="2">Belongs to the ATP-dependent AMP-binding enzyme family.</text>
</comment>
<dbReference type="Pfam" id="PF00109">
    <property type="entry name" value="ketoacyl-synt"/>
    <property type="match status" value="1"/>
</dbReference>
<keyword evidence="5" id="KW-0808">Transferase</keyword>
<keyword evidence="8" id="KW-0511">Multifunctional enzyme</keyword>
<dbReference type="InterPro" id="IPR036736">
    <property type="entry name" value="ACP-like_sf"/>
</dbReference>
<dbReference type="Gene3D" id="3.40.50.980">
    <property type="match status" value="2"/>
</dbReference>